<dbReference type="InterPro" id="IPR050600">
    <property type="entry name" value="SETD3_SETD6_MTase"/>
</dbReference>
<proteinExistence type="predicted"/>
<reference evidence="2 3" key="1">
    <citation type="submission" date="2024-02" db="EMBL/GenBank/DDBJ databases">
        <authorList>
            <person name="Chen Y."/>
            <person name="Shah S."/>
            <person name="Dougan E. K."/>
            <person name="Thang M."/>
            <person name="Chan C."/>
        </authorList>
    </citation>
    <scope>NUCLEOTIDE SEQUENCE [LARGE SCALE GENOMIC DNA]</scope>
</reference>
<dbReference type="Gene3D" id="3.90.1410.10">
    <property type="entry name" value="set domain protein methyltransferase, domain 1"/>
    <property type="match status" value="1"/>
</dbReference>
<dbReference type="SUPFAM" id="SSF82199">
    <property type="entry name" value="SET domain"/>
    <property type="match status" value="1"/>
</dbReference>
<dbReference type="Proteomes" id="UP001642484">
    <property type="component" value="Unassembled WGS sequence"/>
</dbReference>
<dbReference type="PANTHER" id="PTHR13271:SF151">
    <property type="entry name" value="SET DOMAIN-CONTAINING PROTEIN 4"/>
    <property type="match status" value="1"/>
</dbReference>
<dbReference type="EMBL" id="CAXAMN010026098">
    <property type="protein sequence ID" value="CAK9100584.1"/>
    <property type="molecule type" value="Genomic_DNA"/>
</dbReference>
<evidence type="ECO:0000313" key="3">
    <source>
        <dbReference type="Proteomes" id="UP001642484"/>
    </source>
</evidence>
<comment type="caution">
    <text evidence="2">The sequence shown here is derived from an EMBL/GenBank/DDBJ whole genome shotgun (WGS) entry which is preliminary data.</text>
</comment>
<dbReference type="InterPro" id="IPR046341">
    <property type="entry name" value="SET_dom_sf"/>
</dbReference>
<organism evidence="2 3">
    <name type="scientific">Durusdinium trenchii</name>
    <dbReference type="NCBI Taxonomy" id="1381693"/>
    <lineage>
        <taxon>Eukaryota</taxon>
        <taxon>Sar</taxon>
        <taxon>Alveolata</taxon>
        <taxon>Dinophyceae</taxon>
        <taxon>Suessiales</taxon>
        <taxon>Symbiodiniaceae</taxon>
        <taxon>Durusdinium</taxon>
    </lineage>
</organism>
<dbReference type="CDD" id="cd10527">
    <property type="entry name" value="SET_LSMT"/>
    <property type="match status" value="1"/>
</dbReference>
<keyword evidence="3" id="KW-1185">Reference proteome</keyword>
<dbReference type="PROSITE" id="PS50280">
    <property type="entry name" value="SET"/>
    <property type="match status" value="1"/>
</dbReference>
<dbReference type="Pfam" id="PF00856">
    <property type="entry name" value="SET"/>
    <property type="match status" value="1"/>
</dbReference>
<accession>A0ABP0RJZ0</accession>
<evidence type="ECO:0000313" key="2">
    <source>
        <dbReference type="EMBL" id="CAK9100584.1"/>
    </source>
</evidence>
<dbReference type="PANTHER" id="PTHR13271">
    <property type="entry name" value="UNCHARACTERIZED PUTATIVE METHYLTRANSFERASE"/>
    <property type="match status" value="1"/>
</dbReference>
<sequence length="285" mass="32768">MFELFKGPTFSLFLLARCFHPGSWDEDGELRILNMVEHAVVGRRRQLRAPISLERTTTSFFGLFGEGGFIHPNLRVARSAGRGLVATGKLRKDEVLLMVPLKCMLRRPLPWSELQGFSKPRLSWRLSQDEEIIVFLAALRKYGINSEWFRYVLTLPEDDANSTLSWRSEEVAALRGTPAHAPARQLRRQVLRLCEELTIGCAELRWAASHYWSRALRMKPKGFHAMVPGVDLMNFDPDSRNYFRMAGKSIAYIAGQDYEERQEILDSYGGKNDTYLLTHYGFLHQ</sequence>
<feature type="domain" description="SET" evidence="1">
    <location>
        <begin position="72"/>
        <end position="269"/>
    </location>
</feature>
<gene>
    <name evidence="2" type="ORF">CCMP2556_LOCUS47506</name>
</gene>
<protein>
    <recommendedName>
        <fullName evidence="1">SET domain-containing protein</fullName>
    </recommendedName>
</protein>
<feature type="non-terminal residue" evidence="2">
    <location>
        <position position="285"/>
    </location>
</feature>
<name>A0ABP0RJZ0_9DINO</name>
<dbReference type="InterPro" id="IPR001214">
    <property type="entry name" value="SET_dom"/>
</dbReference>
<evidence type="ECO:0000259" key="1">
    <source>
        <dbReference type="PROSITE" id="PS50280"/>
    </source>
</evidence>